<evidence type="ECO:0000256" key="2">
    <source>
        <dbReference type="SAM" id="MobiDB-lite"/>
    </source>
</evidence>
<dbReference type="InterPro" id="IPR029039">
    <property type="entry name" value="Flavoprotein-like_sf"/>
</dbReference>
<feature type="region of interest" description="Disordered" evidence="2">
    <location>
        <begin position="1"/>
        <end position="42"/>
    </location>
</feature>
<evidence type="ECO:0000313" key="4">
    <source>
        <dbReference type="EMBL" id="PRZ41029.1"/>
    </source>
</evidence>
<dbReference type="EMBL" id="PVUE01000012">
    <property type="protein sequence ID" value="PRZ41029.1"/>
    <property type="molecule type" value="Genomic_DNA"/>
</dbReference>
<comment type="similarity">
    <text evidence="1">Belongs to the WrbA family.</text>
</comment>
<evidence type="ECO:0000313" key="5">
    <source>
        <dbReference type="Proteomes" id="UP000237752"/>
    </source>
</evidence>
<dbReference type="GO" id="GO:0003955">
    <property type="term" value="F:NAD(P)H dehydrogenase (quinone) activity"/>
    <property type="evidence" value="ECO:0007669"/>
    <property type="project" value="InterPro"/>
</dbReference>
<dbReference type="Proteomes" id="UP000237752">
    <property type="component" value="Unassembled WGS sequence"/>
</dbReference>
<dbReference type="SUPFAM" id="SSF52218">
    <property type="entry name" value="Flavoproteins"/>
    <property type="match status" value="1"/>
</dbReference>
<protein>
    <submittedName>
        <fullName evidence="4">NAD(P)H dehydrogenase (Quinone)</fullName>
    </submittedName>
</protein>
<feature type="compositionally biased region" description="Low complexity" evidence="2">
    <location>
        <begin position="24"/>
        <end position="40"/>
    </location>
</feature>
<keyword evidence="5" id="KW-1185">Reference proteome</keyword>
<feature type="domain" description="Flavodoxin-like" evidence="3">
    <location>
        <begin position="51"/>
        <end position="227"/>
    </location>
</feature>
<name>A0A2T0ZXE6_9ACTN</name>
<dbReference type="AlphaFoldDB" id="A0A2T0ZXE6"/>
<dbReference type="RefSeq" id="WP_202862587.1">
    <property type="nucleotide sequence ID" value="NZ_PVUE01000012.1"/>
</dbReference>
<organism evidence="4 5">
    <name type="scientific">Antricoccus suffuscus</name>
    <dbReference type="NCBI Taxonomy" id="1629062"/>
    <lineage>
        <taxon>Bacteria</taxon>
        <taxon>Bacillati</taxon>
        <taxon>Actinomycetota</taxon>
        <taxon>Actinomycetes</taxon>
        <taxon>Geodermatophilales</taxon>
        <taxon>Antricoccaceae</taxon>
        <taxon>Antricoccus</taxon>
    </lineage>
</organism>
<evidence type="ECO:0000256" key="1">
    <source>
        <dbReference type="ARBA" id="ARBA00006961"/>
    </source>
</evidence>
<dbReference type="NCBIfam" id="TIGR01755">
    <property type="entry name" value="flav_wrbA"/>
    <property type="match status" value="1"/>
</dbReference>
<dbReference type="PANTHER" id="PTHR30546:SF23">
    <property type="entry name" value="FLAVOPROTEIN-LIKE PROTEIN YCP4-RELATED"/>
    <property type="match status" value="1"/>
</dbReference>
<dbReference type="InterPro" id="IPR005025">
    <property type="entry name" value="FMN_Rdtase-like_dom"/>
</dbReference>
<proteinExistence type="inferred from homology"/>
<dbReference type="InterPro" id="IPR008254">
    <property type="entry name" value="Flavodoxin/NO_synth"/>
</dbReference>
<dbReference type="Gene3D" id="3.40.50.360">
    <property type="match status" value="1"/>
</dbReference>
<dbReference type="NCBIfam" id="NF002999">
    <property type="entry name" value="PRK03767.1"/>
    <property type="match status" value="1"/>
</dbReference>
<accession>A0A2T0ZXE6</accession>
<dbReference type="PROSITE" id="PS50902">
    <property type="entry name" value="FLAVODOXIN_LIKE"/>
    <property type="match status" value="1"/>
</dbReference>
<comment type="caution">
    <text evidence="4">The sequence shown here is derived from an EMBL/GenBank/DDBJ whole genome shotgun (WGS) entry which is preliminary data.</text>
</comment>
<dbReference type="Pfam" id="PF03358">
    <property type="entry name" value="FMN_red"/>
    <property type="match status" value="1"/>
</dbReference>
<dbReference type="InterPro" id="IPR010089">
    <property type="entry name" value="Flavoprotein_WrbA-like"/>
</dbReference>
<dbReference type="GO" id="GO:0010181">
    <property type="term" value="F:FMN binding"/>
    <property type="evidence" value="ECO:0007669"/>
    <property type="project" value="InterPro"/>
</dbReference>
<dbReference type="GO" id="GO:0016020">
    <property type="term" value="C:membrane"/>
    <property type="evidence" value="ECO:0007669"/>
    <property type="project" value="TreeGrafter"/>
</dbReference>
<gene>
    <name evidence="4" type="ORF">CLV47_11262</name>
</gene>
<evidence type="ECO:0000259" key="3">
    <source>
        <dbReference type="PROSITE" id="PS50902"/>
    </source>
</evidence>
<dbReference type="PANTHER" id="PTHR30546">
    <property type="entry name" value="FLAVODOXIN-RELATED PROTEIN WRBA-RELATED"/>
    <property type="match status" value="1"/>
</dbReference>
<sequence>MTEEDSFQTTYLGGAERGRRDDLTTSVTPTRPPRKTVTPKGFDADDNPLRVAVIYYSATGIVHQLAQSVAQGARDAGGSVRVVRVRETVSRDIIGANPLWDAHVRETASVPIATTDDVQYADVVLLGTPTRFGNVSSQLQAFIDTWGQMWGDGAIEDKVFAAFTSSATHHGGQEGTIQAIYRMVCHLGGIVVPPGYTEPSQFITGNPYGASHTSNNGQIPPDADALQSAWVTGNRATRVARALRLGTEILNR</sequence>
<reference evidence="4 5" key="1">
    <citation type="submission" date="2018-03" db="EMBL/GenBank/DDBJ databases">
        <title>Genomic Encyclopedia of Archaeal and Bacterial Type Strains, Phase II (KMG-II): from individual species to whole genera.</title>
        <authorList>
            <person name="Goeker M."/>
        </authorList>
    </citation>
    <scope>NUCLEOTIDE SEQUENCE [LARGE SCALE GENOMIC DNA]</scope>
    <source>
        <strain evidence="4 5">DSM 100065</strain>
    </source>
</reference>